<name>A0ABP7D298_9MICC</name>
<dbReference type="PANTHER" id="PTHR42813">
    <property type="entry name" value="ZINC-TYPE ALCOHOL DEHYDROGENASE-LIKE"/>
    <property type="match status" value="1"/>
</dbReference>
<gene>
    <name evidence="4" type="ORF">GCM10022377_10910</name>
</gene>
<dbReference type="Proteomes" id="UP001501536">
    <property type="component" value="Unassembled WGS sequence"/>
</dbReference>
<dbReference type="Gene3D" id="3.40.50.720">
    <property type="entry name" value="NAD(P)-binding Rossmann-like Domain"/>
    <property type="match status" value="1"/>
</dbReference>
<evidence type="ECO:0000256" key="3">
    <source>
        <dbReference type="ARBA" id="ARBA00022833"/>
    </source>
</evidence>
<sequence length="95" mass="9922">MEQALRSTRPGGALGFVGVPAGGAEIPAGVLFAKNIAVSGGAASTRLYIPELLEDVLAGTIDPGRVFDAVLPLEDAAEAYRAMDERRSIKVMLRP</sequence>
<dbReference type="SUPFAM" id="SSF51735">
    <property type="entry name" value="NAD(P)-binding Rossmann-fold domains"/>
    <property type="match status" value="1"/>
</dbReference>
<keyword evidence="2" id="KW-0479">Metal-binding</keyword>
<accession>A0ABP7D298</accession>
<protein>
    <recommendedName>
        <fullName evidence="6">Zinc-binding dehydrogenase</fullName>
    </recommendedName>
</protein>
<keyword evidence="5" id="KW-1185">Reference proteome</keyword>
<comment type="cofactor">
    <cofactor evidence="1">
        <name>Zn(2+)</name>
        <dbReference type="ChEBI" id="CHEBI:29105"/>
    </cofactor>
</comment>
<proteinExistence type="predicted"/>
<dbReference type="PANTHER" id="PTHR42813:SF2">
    <property type="entry name" value="DEHYDROGENASE, ZINC-CONTAINING, PUTATIVE (AFU_ORTHOLOGUE AFUA_2G02810)-RELATED"/>
    <property type="match status" value="1"/>
</dbReference>
<evidence type="ECO:0000313" key="4">
    <source>
        <dbReference type="EMBL" id="GAA3699729.1"/>
    </source>
</evidence>
<reference evidence="5" key="1">
    <citation type="journal article" date="2019" name="Int. J. Syst. Evol. Microbiol.">
        <title>The Global Catalogue of Microorganisms (GCM) 10K type strain sequencing project: providing services to taxonomists for standard genome sequencing and annotation.</title>
        <authorList>
            <consortium name="The Broad Institute Genomics Platform"/>
            <consortium name="The Broad Institute Genome Sequencing Center for Infectious Disease"/>
            <person name="Wu L."/>
            <person name="Ma J."/>
        </authorList>
    </citation>
    <scope>NUCLEOTIDE SEQUENCE [LARGE SCALE GENOMIC DNA]</scope>
    <source>
        <strain evidence="5">JCM 16961</strain>
    </source>
</reference>
<dbReference type="Gene3D" id="3.90.180.10">
    <property type="entry name" value="Medium-chain alcohol dehydrogenases, catalytic domain"/>
    <property type="match status" value="1"/>
</dbReference>
<evidence type="ECO:0008006" key="6">
    <source>
        <dbReference type="Google" id="ProtNLM"/>
    </source>
</evidence>
<dbReference type="EMBL" id="BAABCJ010000001">
    <property type="protein sequence ID" value="GAA3699729.1"/>
    <property type="molecule type" value="Genomic_DNA"/>
</dbReference>
<keyword evidence="3" id="KW-0862">Zinc</keyword>
<evidence type="ECO:0000313" key="5">
    <source>
        <dbReference type="Proteomes" id="UP001501536"/>
    </source>
</evidence>
<evidence type="ECO:0000256" key="2">
    <source>
        <dbReference type="ARBA" id="ARBA00022723"/>
    </source>
</evidence>
<comment type="caution">
    <text evidence="4">The sequence shown here is derived from an EMBL/GenBank/DDBJ whole genome shotgun (WGS) entry which is preliminary data.</text>
</comment>
<evidence type="ECO:0000256" key="1">
    <source>
        <dbReference type="ARBA" id="ARBA00001947"/>
    </source>
</evidence>
<organism evidence="4 5">
    <name type="scientific">Zhihengliuella alba</name>
    <dbReference type="NCBI Taxonomy" id="547018"/>
    <lineage>
        <taxon>Bacteria</taxon>
        <taxon>Bacillati</taxon>
        <taxon>Actinomycetota</taxon>
        <taxon>Actinomycetes</taxon>
        <taxon>Micrococcales</taxon>
        <taxon>Micrococcaceae</taxon>
        <taxon>Zhihengliuella</taxon>
    </lineage>
</organism>
<dbReference type="InterPro" id="IPR036291">
    <property type="entry name" value="NAD(P)-bd_dom_sf"/>
</dbReference>